<proteinExistence type="predicted"/>
<dbReference type="KEGG" id="hor:Hore_16110"/>
<keyword evidence="1" id="KW-1133">Transmembrane helix</keyword>
<dbReference type="EMBL" id="CP001098">
    <property type="protein sequence ID" value="ACL70360.1"/>
    <property type="molecule type" value="Genomic_DNA"/>
</dbReference>
<dbReference type="OrthoDB" id="1632160at2"/>
<dbReference type="Proteomes" id="UP000000719">
    <property type="component" value="Chromosome"/>
</dbReference>
<feature type="transmembrane region" description="Helical" evidence="1">
    <location>
        <begin position="30"/>
        <end position="48"/>
    </location>
</feature>
<name>B8CYJ1_HALOH</name>
<feature type="transmembrane region" description="Helical" evidence="1">
    <location>
        <begin position="55"/>
        <end position="74"/>
    </location>
</feature>
<keyword evidence="3" id="KW-1185">Reference proteome</keyword>
<protein>
    <recommendedName>
        <fullName evidence="4">Transglycosylase-associated protein</fullName>
    </recommendedName>
</protein>
<dbReference type="RefSeq" id="WP_012636543.1">
    <property type="nucleotide sequence ID" value="NC_011899.1"/>
</dbReference>
<keyword evidence="1" id="KW-0812">Transmembrane</keyword>
<reference evidence="2 3" key="1">
    <citation type="journal article" date="2009" name="PLoS ONE">
        <title>Genome analysis of the anaerobic thermohalophilic bacterium Halothermothrix orenii.</title>
        <authorList>
            <person name="Mavromatis K."/>
            <person name="Ivanova N."/>
            <person name="Anderson I."/>
            <person name="Lykidis A."/>
            <person name="Hooper S.D."/>
            <person name="Sun H."/>
            <person name="Kunin V."/>
            <person name="Lapidus A."/>
            <person name="Hugenholtz P."/>
            <person name="Patel B."/>
            <person name="Kyrpides N.C."/>
        </authorList>
    </citation>
    <scope>NUCLEOTIDE SEQUENCE [LARGE SCALE GENOMIC DNA]</scope>
    <source>
        <strain evidence="3">H 168 / OCM 544 / DSM 9562</strain>
    </source>
</reference>
<keyword evidence="1" id="KW-0472">Membrane</keyword>
<dbReference type="HOGENOM" id="CLU_175338_0_0_9"/>
<evidence type="ECO:0000256" key="1">
    <source>
        <dbReference type="SAM" id="Phobius"/>
    </source>
</evidence>
<dbReference type="STRING" id="373903.Hore_16110"/>
<gene>
    <name evidence="2" type="ordered locus">Hore_16110</name>
</gene>
<dbReference type="AlphaFoldDB" id="B8CYJ1"/>
<evidence type="ECO:0000313" key="2">
    <source>
        <dbReference type="EMBL" id="ACL70360.1"/>
    </source>
</evidence>
<accession>B8CYJ1</accession>
<dbReference type="eggNOG" id="ENOG503395N">
    <property type="taxonomic scope" value="Bacteria"/>
</dbReference>
<organism evidence="2 3">
    <name type="scientific">Halothermothrix orenii (strain H 168 / OCM 544 / DSM 9562)</name>
    <dbReference type="NCBI Taxonomy" id="373903"/>
    <lineage>
        <taxon>Bacteria</taxon>
        <taxon>Bacillati</taxon>
        <taxon>Bacillota</taxon>
        <taxon>Clostridia</taxon>
        <taxon>Halanaerobiales</taxon>
        <taxon>Halothermotrichaceae</taxon>
        <taxon>Halothermothrix</taxon>
    </lineage>
</organism>
<evidence type="ECO:0008006" key="4">
    <source>
        <dbReference type="Google" id="ProtNLM"/>
    </source>
</evidence>
<evidence type="ECO:0000313" key="3">
    <source>
        <dbReference type="Proteomes" id="UP000000719"/>
    </source>
</evidence>
<sequence>MYYLILIVVSLVVAGILHYALKEKTIPGGYWNLLVGSIIGAFLGDLILGDWAWMLAGYNVIAGIIGALVIGWLYTLLFNQKEPTNVAK</sequence>